<dbReference type="Gene3D" id="1.10.620.20">
    <property type="entry name" value="Ribonucleotide Reductase, subunit A"/>
    <property type="match status" value="1"/>
</dbReference>
<dbReference type="GO" id="GO:0009263">
    <property type="term" value="P:deoxyribonucleotide biosynthetic process"/>
    <property type="evidence" value="ECO:0007669"/>
    <property type="project" value="InterPro"/>
</dbReference>
<evidence type="ECO:0000313" key="11">
    <source>
        <dbReference type="EMBL" id="MBA4602497.1"/>
    </source>
</evidence>
<evidence type="ECO:0000256" key="2">
    <source>
        <dbReference type="ARBA" id="ARBA00001962"/>
    </source>
</evidence>
<dbReference type="InterPro" id="IPR000358">
    <property type="entry name" value="RNR_small_fam"/>
</dbReference>
<evidence type="ECO:0000256" key="3">
    <source>
        <dbReference type="ARBA" id="ARBA00007873"/>
    </source>
</evidence>
<comment type="cofactor">
    <cofactor evidence="2">
        <name>Fe cation</name>
        <dbReference type="ChEBI" id="CHEBI:24875"/>
    </cofactor>
</comment>
<comment type="caution">
    <text evidence="11">The sequence shown here is derived from an EMBL/GenBank/DDBJ whole genome shotgun (WGS) entry which is preliminary data.</text>
</comment>
<dbReference type="AlphaFoldDB" id="A0A7W2ARL4"/>
<dbReference type="InterPro" id="IPR009078">
    <property type="entry name" value="Ferritin-like_SF"/>
</dbReference>
<dbReference type="SUPFAM" id="SSF47240">
    <property type="entry name" value="Ferritin-like"/>
    <property type="match status" value="1"/>
</dbReference>
<dbReference type="EMBL" id="JACEOL010000030">
    <property type="protein sequence ID" value="MBA4602497.1"/>
    <property type="molecule type" value="Genomic_DNA"/>
</dbReference>
<proteinExistence type="inferred from homology"/>
<dbReference type="InterPro" id="IPR012348">
    <property type="entry name" value="RNR-like"/>
</dbReference>
<keyword evidence="7" id="KW-0408">Iron</keyword>
<dbReference type="CDD" id="cd07911">
    <property type="entry name" value="RNRR2_Rv0233_like"/>
    <property type="match status" value="1"/>
</dbReference>
<gene>
    <name evidence="11" type="ORF">H2C83_09260</name>
</gene>
<comment type="similarity">
    <text evidence="3">Belongs to the ribonucleoside diphosphate reductase small chain family. R2-like ligand binding oxidase subfamily.</text>
</comment>
<evidence type="ECO:0000256" key="7">
    <source>
        <dbReference type="ARBA" id="ARBA00023004"/>
    </source>
</evidence>
<keyword evidence="5" id="KW-0479">Metal-binding</keyword>
<sequence>MRRQFVATCADGLDLQSFPYKLFQKAKRMGSWNPEDIDYRQDQKDWQQMTSAQQAELRGRLAAFVAGEEAVTTDLLPLIMTIAKQGRLEEELYLTTFLLDEAKHTEFFRLLLNALGETEDVSRYHHPAIQKIFHEMLPETMNRLLCDSSPAALADASTLYNMFVEGVLAETGYFIFYESLKKSGRMPGLTEGIGYLKSDESRHISYGTYLLQRLIAEDPSLFDRIVKKMDDLMPLAMEIFTNNGYERSPLGISAAKIKAYAVKQHKVRIDILARAKTDPLEEIVKKLMDEK</sequence>
<dbReference type="NCBIfam" id="NF006200">
    <property type="entry name" value="PRK08326.1-3"/>
    <property type="match status" value="1"/>
</dbReference>
<keyword evidence="8" id="KW-0464">Manganese</keyword>
<comment type="cofactor">
    <cofactor evidence="1">
        <name>Mn(2+)</name>
        <dbReference type="ChEBI" id="CHEBI:29035"/>
    </cofactor>
</comment>
<dbReference type="Proteomes" id="UP000538292">
    <property type="component" value="Unassembled WGS sequence"/>
</dbReference>
<evidence type="ECO:0000256" key="10">
    <source>
        <dbReference type="ARBA" id="ARBA00032636"/>
    </source>
</evidence>
<protein>
    <recommendedName>
        <fullName evidence="4">R2-like ligand binding oxidase</fullName>
    </recommendedName>
    <alternativeName>
        <fullName evidence="10">Ribonucleotide reductase R2 subunit homolog</fullName>
    </alternativeName>
    <alternativeName>
        <fullName evidence="9">Ribonucleotide reductase small subunit homolog</fullName>
    </alternativeName>
</protein>
<evidence type="ECO:0000256" key="6">
    <source>
        <dbReference type="ARBA" id="ARBA00023002"/>
    </source>
</evidence>
<evidence type="ECO:0000256" key="5">
    <source>
        <dbReference type="ARBA" id="ARBA00022723"/>
    </source>
</evidence>
<evidence type="ECO:0000256" key="1">
    <source>
        <dbReference type="ARBA" id="ARBA00001936"/>
    </source>
</evidence>
<reference evidence="11 12" key="1">
    <citation type="submission" date="2020-07" db="EMBL/GenBank/DDBJ databases">
        <title>Thermoactinomyces phylogeny.</title>
        <authorList>
            <person name="Dunlap C."/>
        </authorList>
    </citation>
    <scope>NUCLEOTIDE SEQUENCE [LARGE SCALE GENOMIC DNA]</scope>
    <source>
        <strain evidence="11 12">AMNI-1</strain>
    </source>
</reference>
<dbReference type="GO" id="GO:0046872">
    <property type="term" value="F:metal ion binding"/>
    <property type="evidence" value="ECO:0007669"/>
    <property type="project" value="UniProtKB-KW"/>
</dbReference>
<evidence type="ECO:0000313" key="12">
    <source>
        <dbReference type="Proteomes" id="UP000538292"/>
    </source>
</evidence>
<evidence type="ECO:0000256" key="4">
    <source>
        <dbReference type="ARBA" id="ARBA00013559"/>
    </source>
</evidence>
<keyword evidence="12" id="KW-1185">Reference proteome</keyword>
<dbReference type="InterPro" id="IPR033908">
    <property type="entry name" value="R2LOX"/>
</dbReference>
<dbReference type="GO" id="GO:0016491">
    <property type="term" value="F:oxidoreductase activity"/>
    <property type="evidence" value="ECO:0007669"/>
    <property type="project" value="UniProtKB-KW"/>
</dbReference>
<organism evidence="11 12">
    <name type="scientific">Thermoactinomyces mirandus</name>
    <dbReference type="NCBI Taxonomy" id="2756294"/>
    <lineage>
        <taxon>Bacteria</taxon>
        <taxon>Bacillati</taxon>
        <taxon>Bacillota</taxon>
        <taxon>Bacilli</taxon>
        <taxon>Bacillales</taxon>
        <taxon>Thermoactinomycetaceae</taxon>
        <taxon>Thermoactinomyces</taxon>
    </lineage>
</organism>
<evidence type="ECO:0000256" key="8">
    <source>
        <dbReference type="ARBA" id="ARBA00023211"/>
    </source>
</evidence>
<keyword evidence="6" id="KW-0560">Oxidoreductase</keyword>
<evidence type="ECO:0000256" key="9">
    <source>
        <dbReference type="ARBA" id="ARBA00031672"/>
    </source>
</evidence>
<name>A0A7W2ARL4_9BACL</name>
<accession>A0A7W2ARL4</accession>
<dbReference type="Pfam" id="PF00268">
    <property type="entry name" value="Ribonuc_red_sm"/>
    <property type="match status" value="1"/>
</dbReference>